<gene>
    <name evidence="4" type="ORF">Sjap_024950</name>
</gene>
<evidence type="ECO:0000256" key="2">
    <source>
        <dbReference type="SAM" id="MobiDB-lite"/>
    </source>
</evidence>
<protein>
    <recommendedName>
        <fullName evidence="3">NPK1-activating kinesin-like protein C-terminal domain-containing protein</fullName>
    </recommendedName>
</protein>
<evidence type="ECO:0000313" key="4">
    <source>
        <dbReference type="EMBL" id="KAK9091773.1"/>
    </source>
</evidence>
<keyword evidence="1" id="KW-0493">Microtubule</keyword>
<dbReference type="Proteomes" id="UP001417504">
    <property type="component" value="Unassembled WGS sequence"/>
</dbReference>
<dbReference type="GO" id="GO:0005874">
    <property type="term" value="C:microtubule"/>
    <property type="evidence" value="ECO:0007669"/>
    <property type="project" value="UniProtKB-KW"/>
</dbReference>
<dbReference type="AlphaFoldDB" id="A0AAP0EJP7"/>
<dbReference type="EMBL" id="JBBNAE010000010">
    <property type="protein sequence ID" value="KAK9091773.1"/>
    <property type="molecule type" value="Genomic_DNA"/>
</dbReference>
<dbReference type="Pfam" id="PF11995">
    <property type="entry name" value="DUF3490"/>
    <property type="match status" value="1"/>
</dbReference>
<name>A0AAP0EJP7_9MAGN</name>
<evidence type="ECO:0000256" key="1">
    <source>
        <dbReference type="ARBA" id="ARBA00022701"/>
    </source>
</evidence>
<keyword evidence="5" id="KW-1185">Reference proteome</keyword>
<accession>A0AAP0EJP7</accession>
<feature type="region of interest" description="Disordered" evidence="2">
    <location>
        <begin position="1"/>
        <end position="25"/>
    </location>
</feature>
<reference evidence="4 5" key="1">
    <citation type="submission" date="2024-01" db="EMBL/GenBank/DDBJ databases">
        <title>Genome assemblies of Stephania.</title>
        <authorList>
            <person name="Yang L."/>
        </authorList>
    </citation>
    <scope>NUCLEOTIDE SEQUENCE [LARGE SCALE GENOMIC DNA]</scope>
    <source>
        <strain evidence="4">QJT</strain>
        <tissue evidence="4">Leaf</tissue>
    </source>
</reference>
<sequence>MNSGTEAGRFGTEPNMKMESGKRFDGTDRPGVWNCGGVANHHRAPSDLGIIPINVFHIGTLKREREFLAKRLFTRLSAEERDTLYIKWNVPLEGKHRKLQFVNMLWTNPHDTMHSQENAETVAKLAWLASVRVEMSQKKCLSSISQFRAPIRLEAMVH</sequence>
<organism evidence="4 5">
    <name type="scientific">Stephania japonica</name>
    <dbReference type="NCBI Taxonomy" id="461633"/>
    <lineage>
        <taxon>Eukaryota</taxon>
        <taxon>Viridiplantae</taxon>
        <taxon>Streptophyta</taxon>
        <taxon>Embryophyta</taxon>
        <taxon>Tracheophyta</taxon>
        <taxon>Spermatophyta</taxon>
        <taxon>Magnoliopsida</taxon>
        <taxon>Ranunculales</taxon>
        <taxon>Menispermaceae</taxon>
        <taxon>Menispermoideae</taxon>
        <taxon>Cissampelideae</taxon>
        <taxon>Stephania</taxon>
    </lineage>
</organism>
<comment type="caution">
    <text evidence="4">The sequence shown here is derived from an EMBL/GenBank/DDBJ whole genome shotgun (WGS) entry which is preliminary data.</text>
</comment>
<dbReference type="InterPro" id="IPR021881">
    <property type="entry name" value="NACK_C"/>
</dbReference>
<proteinExistence type="predicted"/>
<evidence type="ECO:0000259" key="3">
    <source>
        <dbReference type="Pfam" id="PF11995"/>
    </source>
</evidence>
<feature type="domain" description="NPK1-activating kinesin-like protein C-terminal" evidence="3">
    <location>
        <begin position="60"/>
        <end position="128"/>
    </location>
</feature>
<evidence type="ECO:0000313" key="5">
    <source>
        <dbReference type="Proteomes" id="UP001417504"/>
    </source>
</evidence>